<dbReference type="EMBL" id="CVRI01000036">
    <property type="protein sequence ID" value="CRK92930.1"/>
    <property type="molecule type" value="Genomic_DNA"/>
</dbReference>
<organism evidence="1 2">
    <name type="scientific">Clunio marinus</name>
    <dbReference type="NCBI Taxonomy" id="568069"/>
    <lineage>
        <taxon>Eukaryota</taxon>
        <taxon>Metazoa</taxon>
        <taxon>Ecdysozoa</taxon>
        <taxon>Arthropoda</taxon>
        <taxon>Hexapoda</taxon>
        <taxon>Insecta</taxon>
        <taxon>Pterygota</taxon>
        <taxon>Neoptera</taxon>
        <taxon>Endopterygota</taxon>
        <taxon>Diptera</taxon>
        <taxon>Nematocera</taxon>
        <taxon>Chironomoidea</taxon>
        <taxon>Chironomidae</taxon>
        <taxon>Clunio</taxon>
    </lineage>
</organism>
<proteinExistence type="predicted"/>
<dbReference type="Proteomes" id="UP000183832">
    <property type="component" value="Unassembled WGS sequence"/>
</dbReference>
<evidence type="ECO:0000313" key="2">
    <source>
        <dbReference type="Proteomes" id="UP000183832"/>
    </source>
</evidence>
<gene>
    <name evidence="1" type="ORF">CLUMA_CG006712</name>
</gene>
<name>A0A1J1HZH4_9DIPT</name>
<accession>A0A1J1HZH4</accession>
<reference evidence="1 2" key="1">
    <citation type="submission" date="2015-04" db="EMBL/GenBank/DDBJ databases">
        <authorList>
            <person name="Syromyatnikov M.Y."/>
            <person name="Popov V.N."/>
        </authorList>
    </citation>
    <scope>NUCLEOTIDE SEQUENCE [LARGE SCALE GENOMIC DNA]</scope>
</reference>
<keyword evidence="2" id="KW-1185">Reference proteome</keyword>
<sequence>MDTYLQGNVMKKLYFEKSFDKKKHLRIDKVPEILRLWFQGFSTSYENRRLSTGFKDFVT</sequence>
<evidence type="ECO:0000313" key="1">
    <source>
        <dbReference type="EMBL" id="CRK92930.1"/>
    </source>
</evidence>
<protein>
    <submittedName>
        <fullName evidence="1">CLUMA_CG006712, isoform A</fullName>
    </submittedName>
</protein>
<dbReference type="AlphaFoldDB" id="A0A1J1HZH4"/>